<dbReference type="AlphaFoldDB" id="A0A328E7D1"/>
<comment type="caution">
    <text evidence="1">The sequence shown here is derived from an EMBL/GenBank/DDBJ whole genome shotgun (WGS) entry which is preliminary data.</text>
</comment>
<protein>
    <submittedName>
        <fullName evidence="1">Uncharacterized protein</fullName>
    </submittedName>
</protein>
<proteinExistence type="predicted"/>
<name>A0A328E7D1_9ASTE</name>
<gene>
    <name evidence="1" type="ORF">DM860_004365</name>
</gene>
<evidence type="ECO:0000313" key="2">
    <source>
        <dbReference type="Proteomes" id="UP000249390"/>
    </source>
</evidence>
<keyword evidence="2" id="KW-1185">Reference proteome</keyword>
<dbReference type="PANTHER" id="PTHR36616">
    <property type="entry name" value="BNAC07G32700D PROTEIN"/>
    <property type="match status" value="1"/>
</dbReference>
<accession>A0A328E7D1</accession>
<dbReference type="EMBL" id="NQVE01000015">
    <property type="protein sequence ID" value="RAL53894.1"/>
    <property type="molecule type" value="Genomic_DNA"/>
</dbReference>
<dbReference type="Proteomes" id="UP000249390">
    <property type="component" value="Unassembled WGS sequence"/>
</dbReference>
<reference evidence="1 2" key="1">
    <citation type="submission" date="2018-06" db="EMBL/GenBank/DDBJ databases">
        <title>The Genome of Cuscuta australis (Dodder) Provides Insight into the Evolution of Plant Parasitism.</title>
        <authorList>
            <person name="Liu H."/>
        </authorList>
    </citation>
    <scope>NUCLEOTIDE SEQUENCE [LARGE SCALE GENOMIC DNA]</scope>
    <source>
        <strain evidence="2">cv. Yunnan</strain>
        <tissue evidence="1">Vines</tissue>
    </source>
</reference>
<dbReference type="PANTHER" id="PTHR36616:SF4">
    <property type="entry name" value="OS03G0174800 PROTEIN"/>
    <property type="match status" value="1"/>
</dbReference>
<evidence type="ECO:0000313" key="1">
    <source>
        <dbReference type="EMBL" id="RAL53894.1"/>
    </source>
</evidence>
<sequence>MLQLFFAMAFSAVPLTLYIPPVRRLNLFMESVETLRRESATHAAGMSRDFNRAFFGIFNCFLPL</sequence>
<organism evidence="1 2">
    <name type="scientific">Cuscuta australis</name>
    <dbReference type="NCBI Taxonomy" id="267555"/>
    <lineage>
        <taxon>Eukaryota</taxon>
        <taxon>Viridiplantae</taxon>
        <taxon>Streptophyta</taxon>
        <taxon>Embryophyta</taxon>
        <taxon>Tracheophyta</taxon>
        <taxon>Spermatophyta</taxon>
        <taxon>Magnoliopsida</taxon>
        <taxon>eudicotyledons</taxon>
        <taxon>Gunneridae</taxon>
        <taxon>Pentapetalae</taxon>
        <taxon>asterids</taxon>
        <taxon>lamiids</taxon>
        <taxon>Solanales</taxon>
        <taxon>Convolvulaceae</taxon>
        <taxon>Cuscuteae</taxon>
        <taxon>Cuscuta</taxon>
        <taxon>Cuscuta subgen. Grammica</taxon>
        <taxon>Cuscuta sect. Cleistogrammica</taxon>
    </lineage>
</organism>